<dbReference type="PROSITE" id="PS51123">
    <property type="entry name" value="OMPA_2"/>
    <property type="match status" value="1"/>
</dbReference>
<dbReference type="Proteomes" id="UP000320496">
    <property type="component" value="Chromosome"/>
</dbReference>
<dbReference type="RefSeq" id="WP_197443699.1">
    <property type="nucleotide sequence ID" value="NZ_CP036275.1"/>
</dbReference>
<dbReference type="KEGG" id="mri:Mal4_45630"/>
<evidence type="ECO:0000259" key="3">
    <source>
        <dbReference type="PROSITE" id="PS51123"/>
    </source>
</evidence>
<name>A0A517ZCI9_9PLAN</name>
<dbReference type="InterPro" id="IPR036737">
    <property type="entry name" value="OmpA-like_sf"/>
</dbReference>
<organism evidence="4 5">
    <name type="scientific">Maioricimonas rarisocia</name>
    <dbReference type="NCBI Taxonomy" id="2528026"/>
    <lineage>
        <taxon>Bacteria</taxon>
        <taxon>Pseudomonadati</taxon>
        <taxon>Planctomycetota</taxon>
        <taxon>Planctomycetia</taxon>
        <taxon>Planctomycetales</taxon>
        <taxon>Planctomycetaceae</taxon>
        <taxon>Maioricimonas</taxon>
    </lineage>
</organism>
<reference evidence="4 5" key="1">
    <citation type="submission" date="2019-02" db="EMBL/GenBank/DDBJ databases">
        <title>Deep-cultivation of Planctomycetes and their phenomic and genomic characterization uncovers novel biology.</title>
        <authorList>
            <person name="Wiegand S."/>
            <person name="Jogler M."/>
            <person name="Boedeker C."/>
            <person name="Pinto D."/>
            <person name="Vollmers J."/>
            <person name="Rivas-Marin E."/>
            <person name="Kohn T."/>
            <person name="Peeters S.H."/>
            <person name="Heuer A."/>
            <person name="Rast P."/>
            <person name="Oberbeckmann S."/>
            <person name="Bunk B."/>
            <person name="Jeske O."/>
            <person name="Meyerdierks A."/>
            <person name="Storesund J.E."/>
            <person name="Kallscheuer N."/>
            <person name="Luecker S."/>
            <person name="Lage O.M."/>
            <person name="Pohl T."/>
            <person name="Merkel B.J."/>
            <person name="Hornburger P."/>
            <person name="Mueller R.-W."/>
            <person name="Bruemmer F."/>
            <person name="Labrenz M."/>
            <person name="Spormann A.M."/>
            <person name="Op den Camp H."/>
            <person name="Overmann J."/>
            <person name="Amann R."/>
            <person name="Jetten M.S.M."/>
            <person name="Mascher T."/>
            <person name="Medema M.H."/>
            <person name="Devos D.P."/>
            <person name="Kaster A.-K."/>
            <person name="Ovreas L."/>
            <person name="Rohde M."/>
            <person name="Galperin M.Y."/>
            <person name="Jogler C."/>
        </authorList>
    </citation>
    <scope>NUCLEOTIDE SEQUENCE [LARGE SCALE GENOMIC DNA]</scope>
    <source>
        <strain evidence="4 5">Mal4</strain>
    </source>
</reference>
<dbReference type="PANTHER" id="PTHR30329:SF21">
    <property type="entry name" value="LIPOPROTEIN YIAD-RELATED"/>
    <property type="match status" value="1"/>
</dbReference>
<dbReference type="Pfam" id="PF00691">
    <property type="entry name" value="OmpA"/>
    <property type="match status" value="1"/>
</dbReference>
<dbReference type="Gene3D" id="3.30.1330.60">
    <property type="entry name" value="OmpA-like domain"/>
    <property type="match status" value="1"/>
</dbReference>
<keyword evidence="1" id="KW-0472">Membrane</keyword>
<sequence>MATRLSVLPLIGVTLIAAVCSGCGNVPQWQYRQSQLRTMHMYRQNQTLAGDLNQTQQLAGQLATEKQQLEQVAGQLESQLQIANQRLDNLTAERQELHSRYRSMLASLQTQKNPLSSGVNLRFEELARKYPDFEFDPHTGVSKFNGDLLFASGSDSIRPEAQALLEEFAEIINSGDARQFNILVVGHTDDQPIKKASTRSRHETNWELSAHRATSVVKSLAKYGVDEPRMGVAGYSKFQPVASNTNDGTRQQNRRVEIYVLAPDAAVAGREPATIQR</sequence>
<evidence type="ECO:0000256" key="2">
    <source>
        <dbReference type="SAM" id="Coils"/>
    </source>
</evidence>
<evidence type="ECO:0000313" key="4">
    <source>
        <dbReference type="EMBL" id="QDU40208.1"/>
    </source>
</evidence>
<dbReference type="CDD" id="cd07185">
    <property type="entry name" value="OmpA_C-like"/>
    <property type="match status" value="1"/>
</dbReference>
<keyword evidence="5" id="KW-1185">Reference proteome</keyword>
<dbReference type="SUPFAM" id="SSF103088">
    <property type="entry name" value="OmpA-like"/>
    <property type="match status" value="1"/>
</dbReference>
<dbReference type="AlphaFoldDB" id="A0A517ZCI9"/>
<evidence type="ECO:0000256" key="1">
    <source>
        <dbReference type="PROSITE-ProRule" id="PRU00473"/>
    </source>
</evidence>
<dbReference type="PANTHER" id="PTHR30329">
    <property type="entry name" value="STATOR ELEMENT OF FLAGELLAR MOTOR COMPLEX"/>
    <property type="match status" value="1"/>
</dbReference>
<keyword evidence="2" id="KW-0175">Coiled coil</keyword>
<feature type="coiled-coil region" evidence="2">
    <location>
        <begin position="52"/>
        <end position="100"/>
    </location>
</feature>
<dbReference type="InterPro" id="IPR006665">
    <property type="entry name" value="OmpA-like"/>
</dbReference>
<dbReference type="InterPro" id="IPR050330">
    <property type="entry name" value="Bact_OuterMem_StrucFunc"/>
</dbReference>
<dbReference type="GO" id="GO:0016020">
    <property type="term" value="C:membrane"/>
    <property type="evidence" value="ECO:0007669"/>
    <property type="project" value="UniProtKB-UniRule"/>
</dbReference>
<accession>A0A517ZCI9</accession>
<dbReference type="EMBL" id="CP036275">
    <property type="protein sequence ID" value="QDU40208.1"/>
    <property type="molecule type" value="Genomic_DNA"/>
</dbReference>
<feature type="domain" description="OmpA-like" evidence="3">
    <location>
        <begin position="137"/>
        <end position="264"/>
    </location>
</feature>
<proteinExistence type="predicted"/>
<evidence type="ECO:0000313" key="5">
    <source>
        <dbReference type="Proteomes" id="UP000320496"/>
    </source>
</evidence>
<gene>
    <name evidence="4" type="primary">motB</name>
    <name evidence="4" type="ORF">Mal4_45630</name>
</gene>
<protein>
    <submittedName>
        <fullName evidence="4">Motility protein B</fullName>
    </submittedName>
</protein>